<evidence type="ECO:0000256" key="1">
    <source>
        <dbReference type="SAM" id="Phobius"/>
    </source>
</evidence>
<sequence>MIGHGHKLRIINHPRDFSQSTGQVFFLCPTVVLPFLSLIIYLLYDNKYKLTTGMTIDIIRVDKIDWKNV</sequence>
<dbReference type="Proteomes" id="UP000284841">
    <property type="component" value="Unassembled WGS sequence"/>
</dbReference>
<keyword evidence="1" id="KW-0472">Membrane</keyword>
<name>A0A415DW77_9FIRM</name>
<keyword evidence="1" id="KW-1133">Transmembrane helix</keyword>
<keyword evidence="1" id="KW-0812">Transmembrane</keyword>
<organism evidence="2 3">
    <name type="scientific">Emergencia timonensis</name>
    <dbReference type="NCBI Taxonomy" id="1776384"/>
    <lineage>
        <taxon>Bacteria</taxon>
        <taxon>Bacillati</taxon>
        <taxon>Bacillota</taxon>
        <taxon>Clostridia</taxon>
        <taxon>Peptostreptococcales</taxon>
        <taxon>Anaerovoracaceae</taxon>
        <taxon>Emergencia</taxon>
    </lineage>
</organism>
<proteinExistence type="predicted"/>
<dbReference type="AlphaFoldDB" id="A0A415DW77"/>
<accession>A0A415DW77</accession>
<feature type="transmembrane region" description="Helical" evidence="1">
    <location>
        <begin position="24"/>
        <end position="44"/>
    </location>
</feature>
<protein>
    <submittedName>
        <fullName evidence="2">Uncharacterized protein</fullName>
    </submittedName>
</protein>
<evidence type="ECO:0000313" key="3">
    <source>
        <dbReference type="Proteomes" id="UP000284841"/>
    </source>
</evidence>
<dbReference type="EMBL" id="QRMS01000006">
    <property type="protein sequence ID" value="RHJ84713.1"/>
    <property type="molecule type" value="Genomic_DNA"/>
</dbReference>
<comment type="caution">
    <text evidence="2">The sequence shown here is derived from an EMBL/GenBank/DDBJ whole genome shotgun (WGS) entry which is preliminary data.</text>
</comment>
<keyword evidence="3" id="KW-1185">Reference proteome</keyword>
<gene>
    <name evidence="2" type="ORF">DW099_17225</name>
</gene>
<reference evidence="2 3" key="1">
    <citation type="submission" date="2018-08" db="EMBL/GenBank/DDBJ databases">
        <title>A genome reference for cultivated species of the human gut microbiota.</title>
        <authorList>
            <person name="Zou Y."/>
            <person name="Xue W."/>
            <person name="Luo G."/>
        </authorList>
    </citation>
    <scope>NUCLEOTIDE SEQUENCE [LARGE SCALE GENOMIC DNA]</scope>
    <source>
        <strain evidence="2 3">AM07-24</strain>
    </source>
</reference>
<evidence type="ECO:0000313" key="2">
    <source>
        <dbReference type="EMBL" id="RHJ84713.1"/>
    </source>
</evidence>